<dbReference type="InterPro" id="IPR014222">
    <property type="entry name" value="Cyt_c_oxidase_su2"/>
</dbReference>
<evidence type="ECO:0000259" key="20">
    <source>
        <dbReference type="PROSITE" id="PS50999"/>
    </source>
</evidence>
<dbReference type="Gene3D" id="1.10.287.90">
    <property type="match status" value="1"/>
</dbReference>
<comment type="subcellular location">
    <subcellularLocation>
        <location evidence="14">Cell membrane</location>
        <topology evidence="14">Multi-pass membrane protein</topology>
    </subcellularLocation>
    <subcellularLocation>
        <location evidence="1">Membrane</location>
        <topology evidence="1">Multi-pass membrane protein</topology>
    </subcellularLocation>
</comment>
<dbReference type="AlphaFoldDB" id="A0A7W3Y5U7"/>
<dbReference type="InterPro" id="IPR008972">
    <property type="entry name" value="Cupredoxin"/>
</dbReference>
<evidence type="ECO:0000256" key="15">
    <source>
        <dbReference type="RuleBase" id="RU004024"/>
    </source>
</evidence>
<dbReference type="InterPro" id="IPR011759">
    <property type="entry name" value="Cyt_c_oxidase_su2_TM_dom"/>
</dbReference>
<keyword evidence="6 15" id="KW-0479">Metal-binding</keyword>
<evidence type="ECO:0000256" key="7">
    <source>
        <dbReference type="ARBA" id="ARBA00022967"/>
    </source>
</evidence>
<dbReference type="PROSITE" id="PS00078">
    <property type="entry name" value="COX2"/>
    <property type="match status" value="1"/>
</dbReference>
<feature type="signal peptide" evidence="18">
    <location>
        <begin position="1"/>
        <end position="34"/>
    </location>
</feature>
<keyword evidence="22" id="KW-1185">Reference proteome</keyword>
<keyword evidence="3 14" id="KW-0813">Transport</keyword>
<evidence type="ECO:0000256" key="16">
    <source>
        <dbReference type="SAM" id="MobiDB-lite"/>
    </source>
</evidence>
<dbReference type="PROSITE" id="PS50857">
    <property type="entry name" value="COX2_CUA"/>
    <property type="match status" value="1"/>
</dbReference>
<feature type="transmembrane region" description="Helical" evidence="17">
    <location>
        <begin position="58"/>
        <end position="82"/>
    </location>
</feature>
<feature type="transmembrane region" description="Helical" evidence="17">
    <location>
        <begin position="103"/>
        <end position="122"/>
    </location>
</feature>
<evidence type="ECO:0000256" key="6">
    <source>
        <dbReference type="ARBA" id="ARBA00022723"/>
    </source>
</evidence>
<dbReference type="SUPFAM" id="SSF49503">
    <property type="entry name" value="Cupredoxins"/>
    <property type="match status" value="1"/>
</dbReference>
<dbReference type="NCBIfam" id="TIGR02866">
    <property type="entry name" value="CoxB"/>
    <property type="match status" value="1"/>
</dbReference>
<evidence type="ECO:0000256" key="4">
    <source>
        <dbReference type="ARBA" id="ARBA00022660"/>
    </source>
</evidence>
<organism evidence="21 22">
    <name type="scientific">Marilutibacter spongiae</name>
    <dbReference type="NCBI Taxonomy" id="2025720"/>
    <lineage>
        <taxon>Bacteria</taxon>
        <taxon>Pseudomonadati</taxon>
        <taxon>Pseudomonadota</taxon>
        <taxon>Gammaproteobacteria</taxon>
        <taxon>Lysobacterales</taxon>
        <taxon>Lysobacteraceae</taxon>
        <taxon>Marilutibacter</taxon>
    </lineage>
</organism>
<evidence type="ECO:0000256" key="2">
    <source>
        <dbReference type="ARBA" id="ARBA00007866"/>
    </source>
</evidence>
<evidence type="ECO:0000313" key="22">
    <source>
        <dbReference type="Proteomes" id="UP000523196"/>
    </source>
</evidence>
<evidence type="ECO:0000256" key="9">
    <source>
        <dbReference type="ARBA" id="ARBA00022989"/>
    </source>
</evidence>
<comment type="similarity">
    <text evidence="2 14">Belongs to the cytochrome c oxidase subunit 2 family.</text>
</comment>
<evidence type="ECO:0000313" key="21">
    <source>
        <dbReference type="EMBL" id="MBB1060778.1"/>
    </source>
</evidence>
<keyword evidence="18" id="KW-0732">Signal</keyword>
<dbReference type="GO" id="GO:0005507">
    <property type="term" value="F:copper ion binding"/>
    <property type="evidence" value="ECO:0007669"/>
    <property type="project" value="InterPro"/>
</dbReference>
<dbReference type="GO" id="GO:0016491">
    <property type="term" value="F:oxidoreductase activity"/>
    <property type="evidence" value="ECO:0007669"/>
    <property type="project" value="InterPro"/>
</dbReference>
<accession>A0A7W3Y5U7</accession>
<dbReference type="GO" id="GO:0004129">
    <property type="term" value="F:cytochrome-c oxidase activity"/>
    <property type="evidence" value="ECO:0007669"/>
    <property type="project" value="UniProtKB-EC"/>
</dbReference>
<evidence type="ECO:0000256" key="1">
    <source>
        <dbReference type="ARBA" id="ARBA00004141"/>
    </source>
</evidence>
<evidence type="ECO:0000256" key="18">
    <source>
        <dbReference type="SAM" id="SignalP"/>
    </source>
</evidence>
<dbReference type="Pfam" id="PF02790">
    <property type="entry name" value="COX2_TM"/>
    <property type="match status" value="1"/>
</dbReference>
<evidence type="ECO:0000256" key="10">
    <source>
        <dbReference type="ARBA" id="ARBA00023008"/>
    </source>
</evidence>
<keyword evidence="5 14" id="KW-0812">Transmembrane</keyword>
<evidence type="ECO:0000256" key="3">
    <source>
        <dbReference type="ARBA" id="ARBA00022448"/>
    </source>
</evidence>
<feature type="region of interest" description="Disordered" evidence="16">
    <location>
        <begin position="274"/>
        <end position="338"/>
    </location>
</feature>
<protein>
    <recommendedName>
        <fullName evidence="15">Cytochrome c oxidase subunit 2</fullName>
        <ecNumber evidence="15">7.1.1.9</ecNumber>
    </recommendedName>
</protein>
<dbReference type="EMBL" id="JACHTF010000009">
    <property type="protein sequence ID" value="MBB1060778.1"/>
    <property type="molecule type" value="Genomic_DNA"/>
</dbReference>
<keyword evidence="9 17" id="KW-1133">Transmembrane helix</keyword>
<keyword evidence="8 14" id="KW-0249">Electron transport</keyword>
<keyword evidence="4 14" id="KW-0679">Respiratory chain</keyword>
<keyword evidence="7" id="KW-1278">Translocase</keyword>
<comment type="function">
    <text evidence="12 15">Subunits I and II form the functional core of the enzyme complex. Electrons originating in cytochrome c are transferred via heme a and Cu(A) to the binuclear center formed by heme a3 and Cu(B).</text>
</comment>
<feature type="domain" description="Cytochrome oxidase subunit II transmembrane region profile" evidence="20">
    <location>
        <begin position="36"/>
        <end position="132"/>
    </location>
</feature>
<evidence type="ECO:0000256" key="12">
    <source>
        <dbReference type="ARBA" id="ARBA00024688"/>
    </source>
</evidence>
<feature type="chain" id="PRO_5031328065" description="Cytochrome c oxidase subunit 2" evidence="18">
    <location>
        <begin position="35"/>
        <end position="338"/>
    </location>
</feature>
<dbReference type="Proteomes" id="UP000523196">
    <property type="component" value="Unassembled WGS sequence"/>
</dbReference>
<evidence type="ECO:0000256" key="13">
    <source>
        <dbReference type="ARBA" id="ARBA00047816"/>
    </source>
</evidence>
<dbReference type="SUPFAM" id="SSF81464">
    <property type="entry name" value="Cytochrome c oxidase subunit II-like, transmembrane region"/>
    <property type="match status" value="1"/>
</dbReference>
<dbReference type="PROSITE" id="PS50999">
    <property type="entry name" value="COX2_TM"/>
    <property type="match status" value="1"/>
</dbReference>
<dbReference type="InterPro" id="IPR045187">
    <property type="entry name" value="CcO_II"/>
</dbReference>
<evidence type="ECO:0000256" key="11">
    <source>
        <dbReference type="ARBA" id="ARBA00023136"/>
    </source>
</evidence>
<evidence type="ECO:0000256" key="8">
    <source>
        <dbReference type="ARBA" id="ARBA00022982"/>
    </source>
</evidence>
<gene>
    <name evidence="21" type="primary">coxB</name>
    <name evidence="21" type="ORF">H4F98_09350</name>
</gene>
<dbReference type="GO" id="GO:0042773">
    <property type="term" value="P:ATP synthesis coupled electron transport"/>
    <property type="evidence" value="ECO:0007669"/>
    <property type="project" value="TreeGrafter"/>
</dbReference>
<comment type="cofactor">
    <cofactor evidence="15">
        <name>Cu cation</name>
        <dbReference type="ChEBI" id="CHEBI:23378"/>
    </cofactor>
    <text evidence="15">Binds a copper A center.</text>
</comment>
<dbReference type="Pfam" id="PF00116">
    <property type="entry name" value="COX2"/>
    <property type="match status" value="1"/>
</dbReference>
<evidence type="ECO:0000256" key="17">
    <source>
        <dbReference type="SAM" id="Phobius"/>
    </source>
</evidence>
<feature type="domain" description="Cytochrome oxidase subunit II copper A binding" evidence="19">
    <location>
        <begin position="133"/>
        <end position="275"/>
    </location>
</feature>
<keyword evidence="10 15" id="KW-0186">Copper</keyword>
<dbReference type="InterPro" id="IPR036257">
    <property type="entry name" value="Cyt_c_oxidase_su2_TM_sf"/>
</dbReference>
<evidence type="ECO:0000259" key="19">
    <source>
        <dbReference type="PROSITE" id="PS50857"/>
    </source>
</evidence>
<dbReference type="EC" id="7.1.1.9" evidence="15"/>
<dbReference type="InterPro" id="IPR002429">
    <property type="entry name" value="CcO_II-like_C"/>
</dbReference>
<reference evidence="21 22" key="1">
    <citation type="submission" date="2020-08" db="EMBL/GenBank/DDBJ databases">
        <authorList>
            <person name="Xu S."/>
            <person name="Li A."/>
        </authorList>
    </citation>
    <scope>NUCLEOTIDE SEQUENCE [LARGE SCALE GENOMIC DNA]</scope>
    <source>
        <strain evidence="21 22">119BY6-57</strain>
    </source>
</reference>
<comment type="catalytic activity">
    <reaction evidence="13 15">
        <text>4 Fe(II)-[cytochrome c] + O2 + 8 H(+)(in) = 4 Fe(III)-[cytochrome c] + 2 H2O + 4 H(+)(out)</text>
        <dbReference type="Rhea" id="RHEA:11436"/>
        <dbReference type="Rhea" id="RHEA-COMP:10350"/>
        <dbReference type="Rhea" id="RHEA-COMP:14399"/>
        <dbReference type="ChEBI" id="CHEBI:15377"/>
        <dbReference type="ChEBI" id="CHEBI:15378"/>
        <dbReference type="ChEBI" id="CHEBI:15379"/>
        <dbReference type="ChEBI" id="CHEBI:29033"/>
        <dbReference type="ChEBI" id="CHEBI:29034"/>
        <dbReference type="EC" id="7.1.1.9"/>
    </reaction>
</comment>
<dbReference type="GO" id="GO:0005886">
    <property type="term" value="C:plasma membrane"/>
    <property type="evidence" value="ECO:0007669"/>
    <property type="project" value="UniProtKB-SubCell"/>
</dbReference>
<evidence type="ECO:0000256" key="14">
    <source>
        <dbReference type="RuleBase" id="RU000456"/>
    </source>
</evidence>
<proteinExistence type="inferred from homology"/>
<feature type="compositionally biased region" description="Low complexity" evidence="16">
    <location>
        <begin position="311"/>
        <end position="338"/>
    </location>
</feature>
<keyword evidence="11 17" id="KW-0472">Membrane</keyword>
<dbReference type="InterPro" id="IPR001505">
    <property type="entry name" value="Copper_CuA"/>
</dbReference>
<dbReference type="PANTHER" id="PTHR22888:SF9">
    <property type="entry name" value="CYTOCHROME C OXIDASE SUBUNIT 2"/>
    <property type="match status" value="1"/>
</dbReference>
<dbReference type="PANTHER" id="PTHR22888">
    <property type="entry name" value="CYTOCHROME C OXIDASE, SUBUNIT II"/>
    <property type="match status" value="1"/>
</dbReference>
<dbReference type="PRINTS" id="PR01166">
    <property type="entry name" value="CYCOXIDASEII"/>
</dbReference>
<sequence length="338" mass="37039">MIYRGSNLMKAGCFKQWAVGVAVMALPVLAQAQAADPKPWQLNMGKGVTHLSHNAYEAHMLALWICVVIGVLVFSAMAVAMFRFRHSKGAKPDTSFTHSTKLEVIWTVVPVVLLVLMAFPATSKLINMYDTRDAEMTVKITGYQWMWKYDYLGEDVGFTSRLDRTSDQIRQSGVQPNIADNPHYLLEVDNMLVLPTDTKIRFVITADDVIHAWWVPALGWKQDAIPGIVNEAWTEIEAPGIYRGQCAELCGKDHGFMPIVVKAVPKDEYRQWLASQRGTSDAEAPVVPAGAEGNAPAQLDPQMLEDIQQGDEPTVPVDAAPDAPAEEAAAPEAAPVAG</sequence>
<dbReference type="Gene3D" id="2.60.40.420">
    <property type="entry name" value="Cupredoxins - blue copper proteins"/>
    <property type="match status" value="1"/>
</dbReference>
<name>A0A7W3Y5U7_9GAMM</name>
<comment type="caution">
    <text evidence="21">The sequence shown here is derived from an EMBL/GenBank/DDBJ whole genome shotgun (WGS) entry which is preliminary data.</text>
</comment>
<evidence type="ECO:0000256" key="5">
    <source>
        <dbReference type="ARBA" id="ARBA00022692"/>
    </source>
</evidence>